<evidence type="ECO:0000313" key="2">
    <source>
        <dbReference type="Proteomes" id="UP001341840"/>
    </source>
</evidence>
<comment type="caution">
    <text evidence="1">The sequence shown here is derived from an EMBL/GenBank/DDBJ whole genome shotgun (WGS) entry which is preliminary data.</text>
</comment>
<name>A0ABU6QBW8_9FABA</name>
<dbReference type="Proteomes" id="UP001341840">
    <property type="component" value="Unassembled WGS sequence"/>
</dbReference>
<reference evidence="1 2" key="1">
    <citation type="journal article" date="2023" name="Plants (Basel)">
        <title>Bridging the Gap: Combining Genomics and Transcriptomics Approaches to Understand Stylosanthes scabra, an Orphan Legume from the Brazilian Caatinga.</title>
        <authorList>
            <person name="Ferreira-Neto J.R.C."/>
            <person name="da Silva M.D."/>
            <person name="Binneck E."/>
            <person name="de Melo N.F."/>
            <person name="da Silva R.H."/>
            <person name="de Melo A.L.T.M."/>
            <person name="Pandolfi V."/>
            <person name="Bustamante F.O."/>
            <person name="Brasileiro-Vidal A.C."/>
            <person name="Benko-Iseppon A.M."/>
        </authorList>
    </citation>
    <scope>NUCLEOTIDE SEQUENCE [LARGE SCALE GENOMIC DNA]</scope>
    <source>
        <tissue evidence="1">Leaves</tissue>
    </source>
</reference>
<proteinExistence type="predicted"/>
<keyword evidence="2" id="KW-1185">Reference proteome</keyword>
<organism evidence="1 2">
    <name type="scientific">Stylosanthes scabra</name>
    <dbReference type="NCBI Taxonomy" id="79078"/>
    <lineage>
        <taxon>Eukaryota</taxon>
        <taxon>Viridiplantae</taxon>
        <taxon>Streptophyta</taxon>
        <taxon>Embryophyta</taxon>
        <taxon>Tracheophyta</taxon>
        <taxon>Spermatophyta</taxon>
        <taxon>Magnoliopsida</taxon>
        <taxon>eudicotyledons</taxon>
        <taxon>Gunneridae</taxon>
        <taxon>Pentapetalae</taxon>
        <taxon>rosids</taxon>
        <taxon>fabids</taxon>
        <taxon>Fabales</taxon>
        <taxon>Fabaceae</taxon>
        <taxon>Papilionoideae</taxon>
        <taxon>50 kb inversion clade</taxon>
        <taxon>dalbergioids sensu lato</taxon>
        <taxon>Dalbergieae</taxon>
        <taxon>Pterocarpus clade</taxon>
        <taxon>Stylosanthes</taxon>
    </lineage>
</organism>
<evidence type="ECO:0000313" key="1">
    <source>
        <dbReference type="EMBL" id="MED6109389.1"/>
    </source>
</evidence>
<accession>A0ABU6QBW8</accession>
<gene>
    <name evidence="1" type="ORF">PIB30_033179</name>
</gene>
<dbReference type="EMBL" id="JASCZI010000149">
    <property type="protein sequence ID" value="MED6109389.1"/>
    <property type="molecule type" value="Genomic_DNA"/>
</dbReference>
<protein>
    <submittedName>
        <fullName evidence="1">Uncharacterized protein</fullName>
    </submittedName>
</protein>
<sequence length="140" mass="14898">MGLPFAPSPSQIVVGAGLAAARRRLFSSITSSAGALDFECRPTIPTPFISSSNGRPSAAFFVRAHARSHTKTAAVSDSGWATNEGPREPAFYAGVVAQIYDPCLLLRGGAVLSATAAGRAWLTTCVHLFDSFFYYYLLHL</sequence>